<evidence type="ECO:0000256" key="6">
    <source>
        <dbReference type="ARBA" id="ARBA00023136"/>
    </source>
</evidence>
<evidence type="ECO:0000256" key="2">
    <source>
        <dbReference type="ARBA" id="ARBA00022448"/>
    </source>
</evidence>
<feature type="transmembrane region" description="Helical" evidence="7">
    <location>
        <begin position="137"/>
        <end position="162"/>
    </location>
</feature>
<evidence type="ECO:0000313" key="9">
    <source>
        <dbReference type="EMBL" id="NAW50872.1"/>
    </source>
</evidence>
<dbReference type="PROSITE" id="PS50850">
    <property type="entry name" value="MFS"/>
    <property type="match status" value="1"/>
</dbReference>
<protein>
    <submittedName>
        <fullName evidence="9">DHA2 family efflux MFS transporter permease subunit</fullName>
    </submittedName>
</protein>
<dbReference type="GO" id="GO:0022857">
    <property type="term" value="F:transmembrane transporter activity"/>
    <property type="evidence" value="ECO:0007669"/>
    <property type="project" value="InterPro"/>
</dbReference>
<dbReference type="Gene3D" id="1.20.1250.20">
    <property type="entry name" value="MFS general substrate transporter like domains"/>
    <property type="match status" value="1"/>
</dbReference>
<sequence length="471" mass="52468">MDTEKNKNLDEKYKFLPWIAAVAFFMQSLDATILNTALPSIAYDMKRSPLSMQSIIISYILVLALLIPLSGWLSDRFGSKKIFIWAMGIFTFGSLLCACSPSLEFLISSRIIQAIGGSMMVPVSRLAILYTYAKDKLLAIINFITIPGLVGPIIGPTLGGWLVDVTSWHWIFLINIPVGIAGIFFARQYMPNYIMKRKKFDFMGMLLFSGSLLLITISIEFSADKILGGAWFILLFLSGSILMILYYKHFKRTKTPLIDLDLLKIRTLSIGILGNLLTRIGIGGMPLLLPLLFQIGFKYSATVSGIMMIPAALTSIIVRAWATPLVKRLGYRKTLIYNTLLIALVIALFAIPDQNTPLFFLLPLLVAYGGFNSLQMTTMNTLTLADLNNKNVSMGNSLLTIMQQLSMSMGVSISALLLNKYHQIAEINKWDSMLVFRYTFLSMGILTAIVSLIFFRLKNSDGAEMITSEKS</sequence>
<dbReference type="EMBL" id="JAAABJ010000475">
    <property type="protein sequence ID" value="NAW50872.1"/>
    <property type="molecule type" value="Genomic_DNA"/>
</dbReference>
<organism evidence="9 10">
    <name type="scientific">Elizabethkingia argenteiflava</name>
    <dbReference type="NCBI Taxonomy" id="2681556"/>
    <lineage>
        <taxon>Bacteria</taxon>
        <taxon>Pseudomonadati</taxon>
        <taxon>Bacteroidota</taxon>
        <taxon>Flavobacteriia</taxon>
        <taxon>Flavobacteriales</taxon>
        <taxon>Weeksellaceae</taxon>
        <taxon>Elizabethkingia</taxon>
    </lineage>
</organism>
<dbReference type="Proteomes" id="UP000553459">
    <property type="component" value="Unassembled WGS sequence"/>
</dbReference>
<feature type="transmembrane region" description="Helical" evidence="7">
    <location>
        <begin position="15"/>
        <end position="38"/>
    </location>
</feature>
<dbReference type="Pfam" id="PF07690">
    <property type="entry name" value="MFS_1"/>
    <property type="match status" value="1"/>
</dbReference>
<dbReference type="SUPFAM" id="SSF103473">
    <property type="entry name" value="MFS general substrate transporter"/>
    <property type="match status" value="1"/>
</dbReference>
<feature type="transmembrane region" description="Helical" evidence="7">
    <location>
        <begin position="398"/>
        <end position="418"/>
    </location>
</feature>
<dbReference type="RefSeq" id="WP_166519171.1">
    <property type="nucleotide sequence ID" value="NZ_JAAABJ010000475.1"/>
</dbReference>
<evidence type="ECO:0000259" key="8">
    <source>
        <dbReference type="PROSITE" id="PS50850"/>
    </source>
</evidence>
<feature type="transmembrane region" description="Helical" evidence="7">
    <location>
        <begin position="268"/>
        <end position="293"/>
    </location>
</feature>
<dbReference type="CDD" id="cd17503">
    <property type="entry name" value="MFS_LmrB_MDR_like"/>
    <property type="match status" value="1"/>
</dbReference>
<comment type="caution">
    <text evidence="9">The sequence shown here is derived from an EMBL/GenBank/DDBJ whole genome shotgun (WGS) entry which is preliminary data.</text>
</comment>
<dbReference type="InterPro" id="IPR020846">
    <property type="entry name" value="MFS_dom"/>
</dbReference>
<accession>A0A845PRP7</accession>
<evidence type="ECO:0000256" key="4">
    <source>
        <dbReference type="ARBA" id="ARBA00022692"/>
    </source>
</evidence>
<evidence type="ECO:0000256" key="7">
    <source>
        <dbReference type="SAM" id="Phobius"/>
    </source>
</evidence>
<keyword evidence="5 7" id="KW-1133">Transmembrane helix</keyword>
<dbReference type="Gene3D" id="1.20.1720.10">
    <property type="entry name" value="Multidrug resistance protein D"/>
    <property type="match status" value="1"/>
</dbReference>
<feature type="transmembrane region" description="Helical" evidence="7">
    <location>
        <begin position="229"/>
        <end position="247"/>
    </location>
</feature>
<dbReference type="NCBIfam" id="TIGR00711">
    <property type="entry name" value="efflux_EmrB"/>
    <property type="match status" value="1"/>
</dbReference>
<feature type="transmembrane region" description="Helical" evidence="7">
    <location>
        <begin position="202"/>
        <end position="223"/>
    </location>
</feature>
<dbReference type="PANTHER" id="PTHR42718:SF46">
    <property type="entry name" value="BLR6921 PROTEIN"/>
    <property type="match status" value="1"/>
</dbReference>
<feature type="transmembrane region" description="Helical" evidence="7">
    <location>
        <begin position="50"/>
        <end position="70"/>
    </location>
</feature>
<keyword evidence="10" id="KW-1185">Reference proteome</keyword>
<evidence type="ECO:0000313" key="10">
    <source>
        <dbReference type="Proteomes" id="UP000553459"/>
    </source>
</evidence>
<dbReference type="PANTHER" id="PTHR42718">
    <property type="entry name" value="MAJOR FACILITATOR SUPERFAMILY MULTIDRUG TRANSPORTER MFSC"/>
    <property type="match status" value="1"/>
</dbReference>
<evidence type="ECO:0000256" key="3">
    <source>
        <dbReference type="ARBA" id="ARBA00022475"/>
    </source>
</evidence>
<proteinExistence type="predicted"/>
<name>A0A845PRP7_9FLAO</name>
<keyword evidence="3" id="KW-1003">Cell membrane</keyword>
<dbReference type="AlphaFoldDB" id="A0A845PRP7"/>
<gene>
    <name evidence="9" type="ORF">GNY06_05620</name>
</gene>
<reference evidence="9 10" key="1">
    <citation type="submission" date="2019-11" db="EMBL/GenBank/DDBJ databases">
        <title>Characterization of Elizabethkingia argenteiflava sp. nov., isolated from inner surface of Soybean Pods.</title>
        <authorList>
            <person name="Mo S."/>
        </authorList>
    </citation>
    <scope>NUCLEOTIDE SEQUENCE [LARGE SCALE GENOMIC DNA]</scope>
    <source>
        <strain evidence="9 10">YB22</strain>
    </source>
</reference>
<dbReference type="InterPro" id="IPR036259">
    <property type="entry name" value="MFS_trans_sf"/>
</dbReference>
<dbReference type="InterPro" id="IPR004638">
    <property type="entry name" value="EmrB-like"/>
</dbReference>
<feature type="transmembrane region" description="Helical" evidence="7">
    <location>
        <begin position="438"/>
        <end position="457"/>
    </location>
</feature>
<keyword evidence="4 7" id="KW-0812">Transmembrane</keyword>
<feature type="transmembrane region" description="Helical" evidence="7">
    <location>
        <begin position="334"/>
        <end position="352"/>
    </location>
</feature>
<keyword evidence="2" id="KW-0813">Transport</keyword>
<keyword evidence="6 7" id="KW-0472">Membrane</keyword>
<comment type="subcellular location">
    <subcellularLocation>
        <location evidence="1">Cell membrane</location>
        <topology evidence="1">Multi-pass membrane protein</topology>
    </subcellularLocation>
</comment>
<dbReference type="GO" id="GO:0005886">
    <property type="term" value="C:plasma membrane"/>
    <property type="evidence" value="ECO:0007669"/>
    <property type="project" value="UniProtKB-SubCell"/>
</dbReference>
<feature type="transmembrane region" description="Helical" evidence="7">
    <location>
        <begin position="358"/>
        <end position="377"/>
    </location>
</feature>
<feature type="domain" description="Major facilitator superfamily (MFS) profile" evidence="8">
    <location>
        <begin position="16"/>
        <end position="462"/>
    </location>
</feature>
<dbReference type="InterPro" id="IPR011701">
    <property type="entry name" value="MFS"/>
</dbReference>
<feature type="transmembrane region" description="Helical" evidence="7">
    <location>
        <begin position="299"/>
        <end position="322"/>
    </location>
</feature>
<feature type="transmembrane region" description="Helical" evidence="7">
    <location>
        <begin position="82"/>
        <end position="105"/>
    </location>
</feature>
<evidence type="ECO:0000256" key="5">
    <source>
        <dbReference type="ARBA" id="ARBA00022989"/>
    </source>
</evidence>
<evidence type="ECO:0000256" key="1">
    <source>
        <dbReference type="ARBA" id="ARBA00004651"/>
    </source>
</evidence>
<feature type="transmembrane region" description="Helical" evidence="7">
    <location>
        <begin position="168"/>
        <end position="190"/>
    </location>
</feature>